<evidence type="ECO:0000313" key="2">
    <source>
        <dbReference type="Proteomes" id="UP001596306"/>
    </source>
</evidence>
<comment type="caution">
    <text evidence="1">The sequence shown here is derived from an EMBL/GenBank/DDBJ whole genome shotgun (WGS) entry which is preliminary data.</text>
</comment>
<dbReference type="SUPFAM" id="SSF54427">
    <property type="entry name" value="NTF2-like"/>
    <property type="match status" value="1"/>
</dbReference>
<reference evidence="2" key="1">
    <citation type="journal article" date="2019" name="Int. J. Syst. Evol. Microbiol.">
        <title>The Global Catalogue of Microorganisms (GCM) 10K type strain sequencing project: providing services to taxonomists for standard genome sequencing and annotation.</title>
        <authorList>
            <consortium name="The Broad Institute Genomics Platform"/>
            <consortium name="The Broad Institute Genome Sequencing Center for Infectious Disease"/>
            <person name="Wu L."/>
            <person name="Ma J."/>
        </authorList>
    </citation>
    <scope>NUCLEOTIDE SEQUENCE [LARGE SCALE GENOMIC DNA]</scope>
    <source>
        <strain evidence="2">CCUG 43304</strain>
    </source>
</reference>
<organism evidence="1 2">
    <name type="scientific">Luethyella okanaganae</name>
    <dbReference type="NCBI Taxonomy" id="69372"/>
    <lineage>
        <taxon>Bacteria</taxon>
        <taxon>Bacillati</taxon>
        <taxon>Actinomycetota</taxon>
        <taxon>Actinomycetes</taxon>
        <taxon>Micrococcales</taxon>
        <taxon>Microbacteriaceae</taxon>
        <taxon>Luethyella</taxon>
    </lineage>
</organism>
<evidence type="ECO:0000313" key="1">
    <source>
        <dbReference type="EMBL" id="MFC6357082.1"/>
    </source>
</evidence>
<gene>
    <name evidence="1" type="ORF">ACFQB0_13305</name>
</gene>
<proteinExistence type="predicted"/>
<evidence type="ECO:0008006" key="3">
    <source>
        <dbReference type="Google" id="ProtNLM"/>
    </source>
</evidence>
<protein>
    <recommendedName>
        <fullName evidence="3">Nuclear transport factor 2 family protein</fullName>
    </recommendedName>
</protein>
<sequence>MNTESLTAFQNDYLATWTEPDAERRLGKIHQMWAPSGRLVVSSLGITLSGVEEIAAHITRVHDDMIAGKGLIFAYDQAVVASDALLLRWSMLASSDEVVGRGADLVFRDSEDRAETVYMFMGVN</sequence>
<name>A0ABW1VJM7_9MICO</name>
<accession>A0ABW1VJM7</accession>
<dbReference type="Gene3D" id="3.10.450.50">
    <property type="match status" value="1"/>
</dbReference>
<dbReference type="Proteomes" id="UP001596306">
    <property type="component" value="Unassembled WGS sequence"/>
</dbReference>
<dbReference type="InterPro" id="IPR032710">
    <property type="entry name" value="NTF2-like_dom_sf"/>
</dbReference>
<dbReference type="RefSeq" id="WP_386732497.1">
    <property type="nucleotide sequence ID" value="NZ_JBHSTP010000003.1"/>
</dbReference>
<keyword evidence="2" id="KW-1185">Reference proteome</keyword>
<dbReference type="EMBL" id="JBHSTP010000003">
    <property type="protein sequence ID" value="MFC6357082.1"/>
    <property type="molecule type" value="Genomic_DNA"/>
</dbReference>